<feature type="domain" description="Protein export membrane protein SecD/SecF C-terminal" evidence="10">
    <location>
        <begin position="350"/>
        <end position="520"/>
    </location>
</feature>
<comment type="caution">
    <text evidence="13">The sequence shown here is derived from an EMBL/GenBank/DDBJ whole genome shotgun (WGS) entry which is preliminary data.</text>
</comment>
<dbReference type="HAMAP" id="MF_01463_B">
    <property type="entry name" value="SecD_B"/>
    <property type="match status" value="1"/>
</dbReference>
<dbReference type="NCBIfam" id="TIGR00916">
    <property type="entry name" value="2A0604s01"/>
    <property type="match status" value="1"/>
</dbReference>
<dbReference type="OrthoDB" id="9805019at2"/>
<dbReference type="Pfam" id="PF21760">
    <property type="entry name" value="SecD_1st"/>
    <property type="match status" value="1"/>
</dbReference>
<dbReference type="InterPro" id="IPR048631">
    <property type="entry name" value="SecD_1st"/>
</dbReference>
<keyword evidence="3 9" id="KW-1003">Cell membrane</keyword>
<dbReference type="GO" id="GO:0065002">
    <property type="term" value="P:intracellular protein transmembrane transport"/>
    <property type="evidence" value="ECO:0007669"/>
    <property type="project" value="UniProtKB-UniRule"/>
</dbReference>
<evidence type="ECO:0000256" key="9">
    <source>
        <dbReference type="HAMAP-Rule" id="MF_01463"/>
    </source>
</evidence>
<evidence type="ECO:0000259" key="10">
    <source>
        <dbReference type="Pfam" id="PF02355"/>
    </source>
</evidence>
<evidence type="ECO:0000313" key="14">
    <source>
        <dbReference type="Proteomes" id="UP000309848"/>
    </source>
</evidence>
<keyword evidence="14" id="KW-1185">Reference proteome</keyword>
<dbReference type="Pfam" id="PF22599">
    <property type="entry name" value="SecDF_P1_head"/>
    <property type="match status" value="1"/>
</dbReference>
<evidence type="ECO:0000259" key="12">
    <source>
        <dbReference type="Pfam" id="PF22599"/>
    </source>
</evidence>
<dbReference type="InterPro" id="IPR054384">
    <property type="entry name" value="SecDF_P1_head"/>
</dbReference>
<dbReference type="RefSeq" id="WP_135986425.1">
    <property type="nucleotide sequence ID" value="NZ_JAASQM010000005.1"/>
</dbReference>
<comment type="caution">
    <text evidence="9">Lacks conserved residue(s) required for the propagation of feature annotation.</text>
</comment>
<organism evidence="13 14">
    <name type="scientific">Sphingomonas naasensis</name>
    <dbReference type="NCBI Taxonomy" id="1344951"/>
    <lineage>
        <taxon>Bacteria</taxon>
        <taxon>Pseudomonadati</taxon>
        <taxon>Pseudomonadota</taxon>
        <taxon>Alphaproteobacteria</taxon>
        <taxon>Sphingomonadales</taxon>
        <taxon>Sphingomonadaceae</taxon>
        <taxon>Sphingomonas</taxon>
    </lineage>
</organism>
<dbReference type="Gene3D" id="3.30.70.3400">
    <property type="match status" value="1"/>
</dbReference>
<feature type="domain" description="SecDF P1 head subdomain" evidence="12">
    <location>
        <begin position="238"/>
        <end position="348"/>
    </location>
</feature>
<dbReference type="AlphaFoldDB" id="A0A4S1WE29"/>
<evidence type="ECO:0000256" key="8">
    <source>
        <dbReference type="ARBA" id="ARBA00023136"/>
    </source>
</evidence>
<dbReference type="Pfam" id="PF02355">
    <property type="entry name" value="SecD_SecF_C"/>
    <property type="match status" value="1"/>
</dbReference>
<feature type="transmembrane region" description="Helical" evidence="9">
    <location>
        <begin position="494"/>
        <end position="517"/>
    </location>
</feature>
<dbReference type="GO" id="GO:0043952">
    <property type="term" value="P:protein transport by the Sec complex"/>
    <property type="evidence" value="ECO:0007669"/>
    <property type="project" value="UniProtKB-UniRule"/>
</dbReference>
<dbReference type="InterPro" id="IPR005791">
    <property type="entry name" value="SecD"/>
</dbReference>
<evidence type="ECO:0000256" key="3">
    <source>
        <dbReference type="ARBA" id="ARBA00022475"/>
    </source>
</evidence>
<dbReference type="SUPFAM" id="SSF82866">
    <property type="entry name" value="Multidrug efflux transporter AcrB transmembrane domain"/>
    <property type="match status" value="1"/>
</dbReference>
<proteinExistence type="inferred from homology"/>
<reference evidence="13 14" key="1">
    <citation type="submission" date="2019-04" db="EMBL/GenBank/DDBJ databases">
        <title>Sphingomonas psychrotolerans sp. nov., isolated from soil in the Tianshan Mountains, Xinjiang, China.</title>
        <authorList>
            <person name="Luo Y."/>
            <person name="Sheng H."/>
        </authorList>
    </citation>
    <scope>NUCLEOTIDE SEQUENCE [LARGE SCALE GENOMIC DNA]</scope>
    <source>
        <strain evidence="13 14">KIS18-15</strain>
    </source>
</reference>
<evidence type="ECO:0000259" key="11">
    <source>
        <dbReference type="Pfam" id="PF21760"/>
    </source>
</evidence>
<evidence type="ECO:0000256" key="6">
    <source>
        <dbReference type="ARBA" id="ARBA00022989"/>
    </source>
</evidence>
<evidence type="ECO:0000256" key="1">
    <source>
        <dbReference type="ARBA" id="ARBA00004651"/>
    </source>
</evidence>
<comment type="subunit">
    <text evidence="9">Forms a complex with SecF. Part of the essential Sec protein translocation apparatus which comprises SecA, SecYEG and auxiliary proteins SecDF-YajC and YidC.</text>
</comment>
<feature type="transmembrane region" description="Helical" evidence="9">
    <location>
        <begin position="469"/>
        <end position="488"/>
    </location>
</feature>
<evidence type="ECO:0000256" key="2">
    <source>
        <dbReference type="ARBA" id="ARBA00022448"/>
    </source>
</evidence>
<protein>
    <recommendedName>
        <fullName evidence="9">Protein translocase subunit SecD</fullName>
    </recommendedName>
</protein>
<dbReference type="InterPro" id="IPR055344">
    <property type="entry name" value="SecD_SecF_C_bact"/>
</dbReference>
<dbReference type="GO" id="GO:0005886">
    <property type="term" value="C:plasma membrane"/>
    <property type="evidence" value="ECO:0007669"/>
    <property type="project" value="UniProtKB-SubCell"/>
</dbReference>
<keyword evidence="2 9" id="KW-0813">Transport</keyword>
<comment type="function">
    <text evidence="9">Part of the Sec protein translocase complex. Interacts with the SecYEG preprotein conducting channel. SecDF uses the proton motive force (PMF) to complete protein translocation after the ATP-dependent function of SecA.</text>
</comment>
<keyword evidence="4 9" id="KW-0812">Transmembrane</keyword>
<evidence type="ECO:0000256" key="4">
    <source>
        <dbReference type="ARBA" id="ARBA00022692"/>
    </source>
</evidence>
<dbReference type="EMBL" id="SRXU01000006">
    <property type="protein sequence ID" value="TGX40813.1"/>
    <property type="molecule type" value="Genomic_DNA"/>
</dbReference>
<dbReference type="Gene3D" id="1.20.1640.10">
    <property type="entry name" value="Multidrug efflux transporter AcrB transmembrane domain"/>
    <property type="match status" value="1"/>
</dbReference>
<dbReference type="PANTHER" id="PTHR30081:SF1">
    <property type="entry name" value="PROTEIN TRANSLOCASE SUBUNIT SECD"/>
    <property type="match status" value="1"/>
</dbReference>
<accession>A0A4S1WE29</accession>
<feature type="transmembrane region" description="Helical" evidence="9">
    <location>
        <begin position="369"/>
        <end position="387"/>
    </location>
</feature>
<evidence type="ECO:0000256" key="7">
    <source>
        <dbReference type="ARBA" id="ARBA00023010"/>
    </source>
</evidence>
<dbReference type="NCBIfam" id="TIGR01129">
    <property type="entry name" value="secD"/>
    <property type="match status" value="1"/>
</dbReference>
<gene>
    <name evidence="9 13" type="primary">secD</name>
    <name evidence="13" type="ORF">E5A74_15140</name>
</gene>
<evidence type="ECO:0000313" key="13">
    <source>
        <dbReference type="EMBL" id="TGX40813.1"/>
    </source>
</evidence>
<sequence length="531" mass="56736">MLDFPRWKVLTISLFLAVMVLLSIPSLVPKSVRETWPSWIPAKAINFGLDLAGGSYLLLEGDTADVAKSRIAQMADQVKAEMRRDPRIEIGDVSVQGGKLSFMVRDPSKVDAVRERLLPITGSGVGTTGQREWDIAVRDSSRFELTPTQAGLDQAVQTAMDDAREVVERRINALGTVEPTVVREGDNRIVVQVPGLNDPTALKNLIGKTAKLEFRLVDTTANPADLARGIAPAGSVIMPYAEGGAPVAVQRQVMISGDMLVNASQTYDPQTGAPGVTLQLDGAGSRRFAKVTQENSGKPFAIIVDNVVISAPRINEPILGGSAVINGGFTVQSANELAIALRSGKLKVPLKVVQESTVSPELGADSIKAGVTASIIAVVAVIAFMILTYGRFGIYATLAVVINVLVIIAMMGLISATLTLPGIAGFVLTIGTAVDANVLINERIREERRRGRSVMQSVELGYKEASRTIFEANVTHAIAGVIMLVLGSGPVRGFAVVLLFGIATSVFTAVVFTRMLVTIWLRRNRPTEIHI</sequence>
<dbReference type="InterPro" id="IPR048634">
    <property type="entry name" value="SecD_SecF_C"/>
</dbReference>
<evidence type="ECO:0000256" key="5">
    <source>
        <dbReference type="ARBA" id="ARBA00022927"/>
    </source>
</evidence>
<name>A0A4S1WE29_9SPHN</name>
<dbReference type="GO" id="GO:0015450">
    <property type="term" value="F:protein-transporting ATPase activity"/>
    <property type="evidence" value="ECO:0007669"/>
    <property type="project" value="InterPro"/>
</dbReference>
<dbReference type="PANTHER" id="PTHR30081">
    <property type="entry name" value="PROTEIN-EXPORT MEMBRANE PROTEIN SEC"/>
    <property type="match status" value="1"/>
</dbReference>
<keyword evidence="8 9" id="KW-0472">Membrane</keyword>
<dbReference type="InterPro" id="IPR022813">
    <property type="entry name" value="SecD/SecF_arch_bac"/>
</dbReference>
<dbReference type="InterPro" id="IPR022646">
    <property type="entry name" value="SecD/SecF_CS"/>
</dbReference>
<dbReference type="FunFam" id="1.20.1640.10:FF:000004">
    <property type="entry name" value="Protein translocase subunit SecD"/>
    <property type="match status" value="1"/>
</dbReference>
<comment type="subcellular location">
    <subcellularLocation>
        <location evidence="1 9">Cell membrane</location>
        <topology evidence="1 9">Multi-pass membrane protein</topology>
    </subcellularLocation>
</comment>
<keyword evidence="6 9" id="KW-1133">Transmembrane helix</keyword>
<dbReference type="Proteomes" id="UP000309848">
    <property type="component" value="Unassembled WGS sequence"/>
</dbReference>
<dbReference type="GO" id="GO:0006605">
    <property type="term" value="P:protein targeting"/>
    <property type="evidence" value="ECO:0007669"/>
    <property type="project" value="UniProtKB-UniRule"/>
</dbReference>
<dbReference type="Pfam" id="PF07549">
    <property type="entry name" value="Sec_GG"/>
    <property type="match status" value="1"/>
</dbReference>
<feature type="domain" description="Protein translocase subunit SecDF P1" evidence="11">
    <location>
        <begin position="160"/>
        <end position="218"/>
    </location>
</feature>
<keyword evidence="7 9" id="KW-0811">Translocation</keyword>
<feature type="transmembrane region" description="Helical" evidence="9">
    <location>
        <begin position="420"/>
        <end position="440"/>
    </location>
</feature>
<dbReference type="Gene3D" id="3.30.1360.200">
    <property type="match status" value="1"/>
</dbReference>
<comment type="similarity">
    <text evidence="9">Belongs to the SecD/SecF family. SecD subfamily.</text>
</comment>
<feature type="transmembrane region" description="Helical" evidence="9">
    <location>
        <begin position="394"/>
        <end position="414"/>
    </location>
</feature>
<keyword evidence="5 9" id="KW-0653">Protein transport</keyword>